<keyword evidence="1" id="KW-0732">Signal</keyword>
<evidence type="ECO:0000313" key="3">
    <source>
        <dbReference type="EMBL" id="KAK4036053.1"/>
    </source>
</evidence>
<dbReference type="Proteomes" id="UP001234178">
    <property type="component" value="Unassembled WGS sequence"/>
</dbReference>
<evidence type="ECO:0000259" key="2">
    <source>
        <dbReference type="Pfam" id="PF14295"/>
    </source>
</evidence>
<gene>
    <name evidence="3" type="ORF">OUZ56_028124</name>
</gene>
<dbReference type="Pfam" id="PF14295">
    <property type="entry name" value="PAN_4"/>
    <property type="match status" value="3"/>
</dbReference>
<feature type="domain" description="Apple" evidence="2">
    <location>
        <begin position="208"/>
        <end position="249"/>
    </location>
</feature>
<dbReference type="InterPro" id="IPR003609">
    <property type="entry name" value="Pan_app"/>
</dbReference>
<evidence type="ECO:0000256" key="1">
    <source>
        <dbReference type="SAM" id="SignalP"/>
    </source>
</evidence>
<organism evidence="3 4">
    <name type="scientific">Daphnia magna</name>
    <dbReference type="NCBI Taxonomy" id="35525"/>
    <lineage>
        <taxon>Eukaryota</taxon>
        <taxon>Metazoa</taxon>
        <taxon>Ecdysozoa</taxon>
        <taxon>Arthropoda</taxon>
        <taxon>Crustacea</taxon>
        <taxon>Branchiopoda</taxon>
        <taxon>Diplostraca</taxon>
        <taxon>Cladocera</taxon>
        <taxon>Anomopoda</taxon>
        <taxon>Daphniidae</taxon>
        <taxon>Daphnia</taxon>
    </lineage>
</organism>
<feature type="chain" id="PRO_5047481682" description="Apple domain-containing protein" evidence="1">
    <location>
        <begin position="21"/>
        <end position="434"/>
    </location>
</feature>
<feature type="domain" description="Apple" evidence="2">
    <location>
        <begin position="122"/>
        <end position="160"/>
    </location>
</feature>
<sequence>MRTCIQLLLVVWSTINLSYGEEINGNEDEVHNLTANATMALLDVSMAESNVTSDGVLPGFNVVINNGGFSQVGGTSIASGVSSGTGDGNSGGGTVSVGGIPPNFGEEFNDGGGDVKWLMNCDFPGHDIGRLESSGEECGGICIANLQCTHFSHSNDGFCHMKRAPLTVSRTTKNGGMCGFIPWRFDPGRENKNWNDDGDGVKWLRNCDFLGHNIRRQVASAEECGGICVANPQCTHFRRPDNDEYCYLKNAPSMTSRIPINGGTAYVTRMVLIPFVLVTLSTISICHGGKIGYRKDEPVKPIKNGSSNSELSSGLDIIINNGGFSQLGGASYGGGVSNGQGSGNIGGGTANFGGETYVNLGENLIRLLPNCDFPGYDIGNQPSLENQCGNICIVNNRCNAFSWHDGNCYLKSIPSPNLSVPADGGHCGYLPWKF</sequence>
<feature type="domain" description="Apple" evidence="2">
    <location>
        <begin position="372"/>
        <end position="411"/>
    </location>
</feature>
<name>A0ABR0B2Y3_9CRUS</name>
<proteinExistence type="predicted"/>
<feature type="signal peptide" evidence="1">
    <location>
        <begin position="1"/>
        <end position="20"/>
    </location>
</feature>
<evidence type="ECO:0000313" key="4">
    <source>
        <dbReference type="Proteomes" id="UP001234178"/>
    </source>
</evidence>
<protein>
    <recommendedName>
        <fullName evidence="2">Apple domain-containing protein</fullName>
    </recommendedName>
</protein>
<dbReference type="Gene3D" id="3.50.4.10">
    <property type="entry name" value="Hepatocyte Growth Factor"/>
    <property type="match status" value="3"/>
</dbReference>
<reference evidence="3 4" key="1">
    <citation type="journal article" date="2023" name="Nucleic Acids Res.">
        <title>The hologenome of Daphnia magna reveals possible DNA methylation and microbiome-mediated evolution of the host genome.</title>
        <authorList>
            <person name="Chaturvedi A."/>
            <person name="Li X."/>
            <person name="Dhandapani V."/>
            <person name="Marshall H."/>
            <person name="Kissane S."/>
            <person name="Cuenca-Cambronero M."/>
            <person name="Asole G."/>
            <person name="Calvet F."/>
            <person name="Ruiz-Romero M."/>
            <person name="Marangio P."/>
            <person name="Guigo R."/>
            <person name="Rago D."/>
            <person name="Mirbahai L."/>
            <person name="Eastwood N."/>
            <person name="Colbourne J.K."/>
            <person name="Zhou J."/>
            <person name="Mallon E."/>
            <person name="Orsini L."/>
        </authorList>
    </citation>
    <scope>NUCLEOTIDE SEQUENCE [LARGE SCALE GENOMIC DNA]</scope>
    <source>
        <strain evidence="3">LRV0_1</strain>
    </source>
</reference>
<accession>A0ABR0B2Y3</accession>
<keyword evidence="4" id="KW-1185">Reference proteome</keyword>
<dbReference type="EMBL" id="JAOYFB010000040">
    <property type="protein sequence ID" value="KAK4036053.1"/>
    <property type="molecule type" value="Genomic_DNA"/>
</dbReference>
<comment type="caution">
    <text evidence="3">The sequence shown here is derived from an EMBL/GenBank/DDBJ whole genome shotgun (WGS) entry which is preliminary data.</text>
</comment>